<dbReference type="CDD" id="cd08517">
    <property type="entry name" value="PBP2_NikA_DppA_OppA_like_13"/>
    <property type="match status" value="1"/>
</dbReference>
<evidence type="ECO:0000313" key="7">
    <source>
        <dbReference type="Proteomes" id="UP000664761"/>
    </source>
</evidence>
<dbReference type="Gene3D" id="3.90.76.10">
    <property type="entry name" value="Dipeptide-binding Protein, Domain 1"/>
    <property type="match status" value="1"/>
</dbReference>
<feature type="domain" description="Solute-binding protein family 5" evidence="5">
    <location>
        <begin position="74"/>
        <end position="438"/>
    </location>
</feature>
<sequence>MRKTGFIAAAMAMLLTASAASFTQADEQKNGGTLVLGTTQKARHLNPAVQSGIATAVPGTQIFATPLRFNDKWEPQPYLAESWSVSDDGKSITLKLRANAKFHDGKPITSEDVAFSLQTVKDNHPFKSMFSPVTGVDTPDPLTAVINFEKPHPAALLAMSSALLPIIPKHVYGDGQDPKSHPANNAPVGSGPFKFVEFKPGEYIILEKNPDYFIEGRPYLDKIIIKNYKDLTSLALAIDTGEINMYPFLAPTKDIARLKKNDGLVVTDRGYEAVGPINWLAFNTNNHYLKDKRVRQAIAYAMDRDFIINALLGGQSKAATGPVVPGSPFYADAAEKYDVDLDKANAMLDEAGFPRGDGDMRFQLTVDYIPGSAELQKNVAEYLKSQLKKVGIDVELRASPDFPTWAKRVGGHDFDMSMDIVFNWGDPVIGVHRTYLCDNIKKGVIWSNTQSYCNEEVDNLLNEAGSELDQAKRIALYKKAQEIIVDDAPIAFINVLPYHTAYSKDIGNPPLTIWGAMSPLDEVYIK</sequence>
<dbReference type="Pfam" id="PF00496">
    <property type="entry name" value="SBP_bac_5"/>
    <property type="match status" value="1"/>
</dbReference>
<evidence type="ECO:0000256" key="1">
    <source>
        <dbReference type="ARBA" id="ARBA00004418"/>
    </source>
</evidence>
<feature type="chain" id="PRO_5047015198" evidence="4">
    <location>
        <begin position="20"/>
        <end position="526"/>
    </location>
</feature>
<protein>
    <submittedName>
        <fullName evidence="6">ABC transporter substrate-binding protein</fullName>
    </submittedName>
</protein>
<dbReference type="Gene3D" id="3.40.190.10">
    <property type="entry name" value="Periplasmic binding protein-like II"/>
    <property type="match status" value="1"/>
</dbReference>
<dbReference type="PANTHER" id="PTHR30290:SF38">
    <property type="entry name" value="D,D-DIPEPTIDE-BINDING PERIPLASMIC PROTEIN DDPA-RELATED"/>
    <property type="match status" value="1"/>
</dbReference>
<accession>A0ABS3F0X2</accession>
<dbReference type="InterPro" id="IPR039424">
    <property type="entry name" value="SBP_5"/>
</dbReference>
<evidence type="ECO:0000256" key="3">
    <source>
        <dbReference type="ARBA" id="ARBA00022729"/>
    </source>
</evidence>
<evidence type="ECO:0000256" key="4">
    <source>
        <dbReference type="SAM" id="SignalP"/>
    </source>
</evidence>
<dbReference type="Proteomes" id="UP000664761">
    <property type="component" value="Unassembled WGS sequence"/>
</dbReference>
<keyword evidence="7" id="KW-1185">Reference proteome</keyword>
<proteinExistence type="inferred from homology"/>
<evidence type="ECO:0000256" key="2">
    <source>
        <dbReference type="ARBA" id="ARBA00005695"/>
    </source>
</evidence>
<evidence type="ECO:0000313" key="6">
    <source>
        <dbReference type="EMBL" id="MBO0332143.1"/>
    </source>
</evidence>
<dbReference type="RefSeq" id="WP_207041004.1">
    <property type="nucleotide sequence ID" value="NZ_JAFLNC010000001.1"/>
</dbReference>
<comment type="similarity">
    <text evidence="2">Belongs to the bacterial solute-binding protein 5 family.</text>
</comment>
<comment type="caution">
    <text evidence="6">The sequence shown here is derived from an EMBL/GenBank/DDBJ whole genome shotgun (WGS) entry which is preliminary data.</text>
</comment>
<comment type="subcellular location">
    <subcellularLocation>
        <location evidence="1">Periplasm</location>
    </subcellularLocation>
</comment>
<dbReference type="EMBL" id="JAFLNC010000001">
    <property type="protein sequence ID" value="MBO0332143.1"/>
    <property type="molecule type" value="Genomic_DNA"/>
</dbReference>
<dbReference type="SUPFAM" id="SSF53850">
    <property type="entry name" value="Periplasmic binding protein-like II"/>
    <property type="match status" value="1"/>
</dbReference>
<keyword evidence="3 4" id="KW-0732">Signal</keyword>
<dbReference type="Gene3D" id="3.10.105.10">
    <property type="entry name" value="Dipeptide-binding Protein, Domain 3"/>
    <property type="match status" value="1"/>
</dbReference>
<dbReference type="InterPro" id="IPR000914">
    <property type="entry name" value="SBP_5_dom"/>
</dbReference>
<gene>
    <name evidence="6" type="ORF">J0X12_00860</name>
</gene>
<dbReference type="InterPro" id="IPR030678">
    <property type="entry name" value="Peptide/Ni-bd"/>
</dbReference>
<feature type="signal peptide" evidence="4">
    <location>
        <begin position="1"/>
        <end position="19"/>
    </location>
</feature>
<organism evidence="6 7">
    <name type="scientific">Sneathiella sedimenti</name>
    <dbReference type="NCBI Taxonomy" id="2816034"/>
    <lineage>
        <taxon>Bacteria</taxon>
        <taxon>Pseudomonadati</taxon>
        <taxon>Pseudomonadota</taxon>
        <taxon>Alphaproteobacteria</taxon>
        <taxon>Sneathiellales</taxon>
        <taxon>Sneathiellaceae</taxon>
        <taxon>Sneathiella</taxon>
    </lineage>
</organism>
<dbReference type="PIRSF" id="PIRSF002741">
    <property type="entry name" value="MppA"/>
    <property type="match status" value="1"/>
</dbReference>
<reference evidence="6 7" key="1">
    <citation type="submission" date="2021-03" db="EMBL/GenBank/DDBJ databases">
        <title>Sneathiella sp. CAU 1612 isolated from Kang Won-do.</title>
        <authorList>
            <person name="Kim W."/>
        </authorList>
    </citation>
    <scope>NUCLEOTIDE SEQUENCE [LARGE SCALE GENOMIC DNA]</scope>
    <source>
        <strain evidence="6 7">CAU 1612</strain>
    </source>
</reference>
<dbReference type="PANTHER" id="PTHR30290">
    <property type="entry name" value="PERIPLASMIC BINDING COMPONENT OF ABC TRANSPORTER"/>
    <property type="match status" value="1"/>
</dbReference>
<name>A0ABS3F0X2_9PROT</name>
<evidence type="ECO:0000259" key="5">
    <source>
        <dbReference type="Pfam" id="PF00496"/>
    </source>
</evidence>